<keyword evidence="3" id="KW-1185">Reference proteome</keyword>
<gene>
    <name evidence="2" type="ORF">HYG81_11010</name>
</gene>
<protein>
    <submittedName>
        <fullName evidence="2">Uncharacterized protein</fullName>
    </submittedName>
</protein>
<dbReference type="GeneID" id="56143741"/>
<dbReference type="AlphaFoldDB" id="A0A7D6CNM9"/>
<evidence type="ECO:0000313" key="3">
    <source>
        <dbReference type="Proteomes" id="UP000510869"/>
    </source>
</evidence>
<proteinExistence type="predicted"/>
<organism evidence="2 3">
    <name type="scientific">Natrinema zhouii</name>
    <dbReference type="NCBI Taxonomy" id="1710539"/>
    <lineage>
        <taxon>Archaea</taxon>
        <taxon>Methanobacteriati</taxon>
        <taxon>Methanobacteriota</taxon>
        <taxon>Stenosarchaea group</taxon>
        <taxon>Halobacteria</taxon>
        <taxon>Halobacteriales</taxon>
        <taxon>Natrialbaceae</taxon>
        <taxon>Natrinema</taxon>
    </lineage>
</organism>
<dbReference type="Proteomes" id="UP000510869">
    <property type="component" value="Chromosome"/>
</dbReference>
<reference evidence="2 3" key="1">
    <citation type="submission" date="2020-07" db="EMBL/GenBank/DDBJ databases">
        <title>Natrinema (YPL30) sp. nov. and Haloterrigena xxxxxx (YPL8) sp. nov., isolated from a salt mine.</title>
        <authorList>
            <person name="Cui H."/>
        </authorList>
    </citation>
    <scope>NUCLEOTIDE SEQUENCE [LARGE SCALE GENOMIC DNA]</scope>
    <source>
        <strain evidence="2 3">YPL13</strain>
    </source>
</reference>
<feature type="region of interest" description="Disordered" evidence="1">
    <location>
        <begin position="76"/>
        <end position="100"/>
    </location>
</feature>
<sequence>MLETVGSRRCSRVSANIPRAYYAVGTPGGTSSGPIREVAIVRGSRWRTADSSWPDAREERDQTLLSVTASRRRTFVRPVDRPRIDPVDSETEPQSSGDCR</sequence>
<accession>A0A7D6CNM9</accession>
<evidence type="ECO:0000313" key="2">
    <source>
        <dbReference type="EMBL" id="QLK24650.1"/>
    </source>
</evidence>
<dbReference type="EMBL" id="CP059154">
    <property type="protein sequence ID" value="QLK24650.1"/>
    <property type="molecule type" value="Genomic_DNA"/>
</dbReference>
<dbReference type="RefSeq" id="WP_180839732.1">
    <property type="nucleotide sequence ID" value="NZ_CP059154.1"/>
</dbReference>
<name>A0A7D6CNM9_9EURY</name>
<evidence type="ECO:0000256" key="1">
    <source>
        <dbReference type="SAM" id="MobiDB-lite"/>
    </source>
</evidence>
<dbReference type="KEGG" id="nay:HYG81_11010"/>